<dbReference type="Gene3D" id="3.40.50.1820">
    <property type="entry name" value="alpha/beta hydrolase"/>
    <property type="match status" value="1"/>
</dbReference>
<evidence type="ECO:0000259" key="4">
    <source>
        <dbReference type="Pfam" id="PF07859"/>
    </source>
</evidence>
<dbReference type="RefSeq" id="WP_166936509.1">
    <property type="nucleotide sequence ID" value="NZ_BAAADD010000007.1"/>
</dbReference>
<protein>
    <submittedName>
        <fullName evidence="5">Alpha/beta hydrolase</fullName>
    </submittedName>
</protein>
<dbReference type="Pfam" id="PF07859">
    <property type="entry name" value="Abhydrolase_3"/>
    <property type="match status" value="1"/>
</dbReference>
<sequence>MAETNKARRYTSGLKAGVAALALGLTLTAASAQDQPVPLKLDVDGTVHVPAMAVPLSEFSTPEAKAYMADHLRDMQNPPKLVQDQGVPRFMKPYIERLHTLYPVDRQDTSVAGVHTYIYTPKTGIAAKNEKRVLINLHGGGFQGCFPGCAEAESIPVAALGQIKVVSIDYRQAPKAQFPAASEDVAAVYRELLKTYRPENIGIYGCSAGGRLTGMSLAWFQKHGLPRPAAAGVFCAGLMNPPGGFGGDASYMSTPLGEGMPPRAPTPGFRNNKKGMPMNYYLAAANLSDPLVSPAMSAEVLAKFPPTLVITGTRGFELSNAVYSHSQLVKAGVEADLHVWEGMFHGFFYNPDVPESRDCYDVIVKFFDRHLGQ</sequence>
<dbReference type="SUPFAM" id="SSF53474">
    <property type="entry name" value="alpha/beta-Hydrolases"/>
    <property type="match status" value="1"/>
</dbReference>
<accession>A0ABN1EWL6</accession>
<evidence type="ECO:0000256" key="2">
    <source>
        <dbReference type="ARBA" id="ARBA00022801"/>
    </source>
</evidence>
<name>A0ABN1EWL6_9PROT</name>
<evidence type="ECO:0000313" key="6">
    <source>
        <dbReference type="Proteomes" id="UP001499951"/>
    </source>
</evidence>
<evidence type="ECO:0000256" key="1">
    <source>
        <dbReference type="ARBA" id="ARBA00010515"/>
    </source>
</evidence>
<evidence type="ECO:0000313" key="5">
    <source>
        <dbReference type="EMBL" id="GAA0576354.1"/>
    </source>
</evidence>
<dbReference type="InterPro" id="IPR029058">
    <property type="entry name" value="AB_hydrolase_fold"/>
</dbReference>
<keyword evidence="2 5" id="KW-0378">Hydrolase</keyword>
<dbReference type="GO" id="GO:0016787">
    <property type="term" value="F:hydrolase activity"/>
    <property type="evidence" value="ECO:0007669"/>
    <property type="project" value="UniProtKB-KW"/>
</dbReference>
<dbReference type="InterPro" id="IPR050300">
    <property type="entry name" value="GDXG_lipolytic_enzyme"/>
</dbReference>
<dbReference type="PANTHER" id="PTHR48081:SF30">
    <property type="entry name" value="ACETYL-HYDROLASE LIPR-RELATED"/>
    <property type="match status" value="1"/>
</dbReference>
<reference evidence="5 6" key="1">
    <citation type="journal article" date="2019" name="Int. J. Syst. Evol. Microbiol.">
        <title>The Global Catalogue of Microorganisms (GCM) 10K type strain sequencing project: providing services to taxonomists for standard genome sequencing and annotation.</title>
        <authorList>
            <consortium name="The Broad Institute Genomics Platform"/>
            <consortium name="The Broad Institute Genome Sequencing Center for Infectious Disease"/>
            <person name="Wu L."/>
            <person name="Ma J."/>
        </authorList>
    </citation>
    <scope>NUCLEOTIDE SEQUENCE [LARGE SCALE GENOMIC DNA]</scope>
    <source>
        <strain evidence="5 6">JCM 15089</strain>
    </source>
</reference>
<feature type="chain" id="PRO_5047081901" evidence="3">
    <location>
        <begin position="33"/>
        <end position="373"/>
    </location>
</feature>
<gene>
    <name evidence="5" type="ORF">GCM10008942_26490</name>
</gene>
<organism evidence="5 6">
    <name type="scientific">Rhizomicrobium electricum</name>
    <dbReference type="NCBI Taxonomy" id="480070"/>
    <lineage>
        <taxon>Bacteria</taxon>
        <taxon>Pseudomonadati</taxon>
        <taxon>Pseudomonadota</taxon>
        <taxon>Alphaproteobacteria</taxon>
        <taxon>Micropepsales</taxon>
        <taxon>Micropepsaceae</taxon>
        <taxon>Rhizomicrobium</taxon>
    </lineage>
</organism>
<dbReference type="Proteomes" id="UP001499951">
    <property type="component" value="Unassembled WGS sequence"/>
</dbReference>
<proteinExistence type="inferred from homology"/>
<dbReference type="InterPro" id="IPR013094">
    <property type="entry name" value="AB_hydrolase_3"/>
</dbReference>
<comment type="similarity">
    <text evidence="1">Belongs to the 'GDXG' lipolytic enzyme family.</text>
</comment>
<feature type="domain" description="Alpha/beta hydrolase fold-3" evidence="4">
    <location>
        <begin position="134"/>
        <end position="348"/>
    </location>
</feature>
<keyword evidence="6" id="KW-1185">Reference proteome</keyword>
<dbReference type="PANTHER" id="PTHR48081">
    <property type="entry name" value="AB HYDROLASE SUPERFAMILY PROTEIN C4A8.06C"/>
    <property type="match status" value="1"/>
</dbReference>
<feature type="signal peptide" evidence="3">
    <location>
        <begin position="1"/>
        <end position="32"/>
    </location>
</feature>
<dbReference type="EMBL" id="BAAADD010000007">
    <property type="protein sequence ID" value="GAA0576354.1"/>
    <property type="molecule type" value="Genomic_DNA"/>
</dbReference>
<comment type="caution">
    <text evidence="5">The sequence shown here is derived from an EMBL/GenBank/DDBJ whole genome shotgun (WGS) entry which is preliminary data.</text>
</comment>
<keyword evidence="3" id="KW-0732">Signal</keyword>
<evidence type="ECO:0000256" key="3">
    <source>
        <dbReference type="SAM" id="SignalP"/>
    </source>
</evidence>